<dbReference type="Proteomes" id="UP000295530">
    <property type="component" value="Unassembled WGS sequence"/>
</dbReference>
<dbReference type="EMBL" id="SNVX01000033">
    <property type="protein sequence ID" value="TDN47288.1"/>
    <property type="molecule type" value="Genomic_DNA"/>
</dbReference>
<evidence type="ECO:0000313" key="2">
    <source>
        <dbReference type="Proteomes" id="UP000295530"/>
    </source>
</evidence>
<keyword evidence="2" id="KW-1185">Reference proteome</keyword>
<sequence>MFLKPPRKAFHWVLPESLTHPTLPRSAWIVDQGGGSFLSRPALITWREAGLHVTFSGGPGEWNMEPVDQLVIKVDEALYQARQQGKNQILRSSSM</sequence>
<gene>
    <name evidence="1" type="ORF">EC847_13317</name>
</gene>
<dbReference type="AlphaFoldDB" id="A0A4R6DSP6"/>
<organism evidence="1 2">
    <name type="scientific">Scandinavium goeteborgense</name>
    <dbReference type="NCBI Taxonomy" id="1851514"/>
    <lineage>
        <taxon>Bacteria</taxon>
        <taxon>Pseudomonadati</taxon>
        <taxon>Pseudomonadota</taxon>
        <taxon>Gammaproteobacteria</taxon>
        <taxon>Enterobacterales</taxon>
        <taxon>Enterobacteriaceae</taxon>
        <taxon>Scandinavium</taxon>
    </lineage>
</organism>
<proteinExistence type="predicted"/>
<accession>A0A4R6DSP6</accession>
<name>A0A4R6DSP6_SCAGO</name>
<protein>
    <submittedName>
        <fullName evidence="1">Uncharacterized protein</fullName>
    </submittedName>
</protein>
<reference evidence="1 2" key="1">
    <citation type="submission" date="2019-03" db="EMBL/GenBank/DDBJ databases">
        <title>Genomic analyses of the natural microbiome of Caenorhabditis elegans.</title>
        <authorList>
            <person name="Samuel B."/>
        </authorList>
    </citation>
    <scope>NUCLEOTIDE SEQUENCE [LARGE SCALE GENOMIC DNA]</scope>
    <source>
        <strain evidence="1 2">BIGb0156</strain>
    </source>
</reference>
<evidence type="ECO:0000313" key="1">
    <source>
        <dbReference type="EMBL" id="TDN47288.1"/>
    </source>
</evidence>
<comment type="caution">
    <text evidence="1">The sequence shown here is derived from an EMBL/GenBank/DDBJ whole genome shotgun (WGS) entry which is preliminary data.</text>
</comment>
<dbReference type="OrthoDB" id="5918979at2"/>